<keyword evidence="5" id="KW-1185">Reference proteome</keyword>
<feature type="domain" description="CCHC-type" evidence="3">
    <location>
        <begin position="271"/>
        <end position="286"/>
    </location>
</feature>
<evidence type="ECO:0000259" key="3">
    <source>
        <dbReference type="PROSITE" id="PS50158"/>
    </source>
</evidence>
<dbReference type="AlphaFoldDB" id="A0AAE0GZ91"/>
<evidence type="ECO:0000256" key="1">
    <source>
        <dbReference type="PROSITE-ProRule" id="PRU00047"/>
    </source>
</evidence>
<comment type="caution">
    <text evidence="4">The sequence shown here is derived from an EMBL/GenBank/DDBJ whole genome shotgun (WGS) entry which is preliminary data.</text>
</comment>
<dbReference type="GO" id="GO:0003676">
    <property type="term" value="F:nucleic acid binding"/>
    <property type="evidence" value="ECO:0007669"/>
    <property type="project" value="InterPro"/>
</dbReference>
<dbReference type="SMART" id="SM00343">
    <property type="entry name" value="ZnF_C2HC"/>
    <property type="match status" value="1"/>
</dbReference>
<dbReference type="Proteomes" id="UP001190700">
    <property type="component" value="Unassembled WGS sequence"/>
</dbReference>
<dbReference type="GO" id="GO:0008270">
    <property type="term" value="F:zinc ion binding"/>
    <property type="evidence" value="ECO:0007669"/>
    <property type="project" value="UniProtKB-KW"/>
</dbReference>
<keyword evidence="1" id="KW-0862">Zinc</keyword>
<evidence type="ECO:0000313" key="5">
    <source>
        <dbReference type="Proteomes" id="UP001190700"/>
    </source>
</evidence>
<evidence type="ECO:0000313" key="4">
    <source>
        <dbReference type="EMBL" id="KAK3286947.1"/>
    </source>
</evidence>
<feature type="region of interest" description="Disordered" evidence="2">
    <location>
        <begin position="235"/>
        <end position="257"/>
    </location>
</feature>
<feature type="compositionally biased region" description="Acidic residues" evidence="2">
    <location>
        <begin position="364"/>
        <end position="374"/>
    </location>
</feature>
<proteinExistence type="predicted"/>
<feature type="compositionally biased region" description="Polar residues" evidence="2">
    <location>
        <begin position="378"/>
        <end position="388"/>
    </location>
</feature>
<dbReference type="Pfam" id="PF00098">
    <property type="entry name" value="zf-CCHC"/>
    <property type="match status" value="1"/>
</dbReference>
<sequence>MSVCNNLAWELLRKPAEFDALLSVIKGKCVEPGESAKTWKFTSNEKNARMLLDILVEQLDSRLKLVHPKMALMFDLQNHSLEVPQKANLLLLELLQSLCAGDALRIRCAKLTDSSQGMERSHSFISVDLRAGQDPADYIDVFQTSLDTIESDLGPGCTVAISEKARIALFLRRICPVFYKAVHDAYTEEKLDADSSLSLLTCFRETRAVHRNAGTKLKSPLTAAFYNDAGVFPRKGGKTGGKGKQKTGKGKGKGKSRVVFDRQTQQFRGECWTCGSKGHRAADCPKLMSAHAFHLDPKLLAEHARTEILAAQYQTAYEESEQALESFCLLHGTPAVVGYQEDSCSDSEGEESSHSASQEHGDSDESDDDGDWDGLSEAQQQENDGGAG</sequence>
<gene>
    <name evidence="4" type="ORF">CYMTET_5516</name>
</gene>
<protein>
    <recommendedName>
        <fullName evidence="3">CCHC-type domain-containing protein</fullName>
    </recommendedName>
</protein>
<feature type="compositionally biased region" description="Basic residues" evidence="2">
    <location>
        <begin position="235"/>
        <end position="256"/>
    </location>
</feature>
<keyword evidence="1" id="KW-0863">Zinc-finger</keyword>
<dbReference type="InterPro" id="IPR001878">
    <property type="entry name" value="Znf_CCHC"/>
</dbReference>
<feature type="region of interest" description="Disordered" evidence="2">
    <location>
        <begin position="340"/>
        <end position="388"/>
    </location>
</feature>
<dbReference type="InterPro" id="IPR036875">
    <property type="entry name" value="Znf_CCHC_sf"/>
</dbReference>
<name>A0AAE0GZ91_9CHLO</name>
<dbReference type="EMBL" id="LGRX02001069">
    <property type="protein sequence ID" value="KAK3286947.1"/>
    <property type="molecule type" value="Genomic_DNA"/>
</dbReference>
<dbReference type="SUPFAM" id="SSF57756">
    <property type="entry name" value="Retrovirus zinc finger-like domains"/>
    <property type="match status" value="1"/>
</dbReference>
<accession>A0AAE0GZ91</accession>
<keyword evidence="1" id="KW-0479">Metal-binding</keyword>
<dbReference type="PROSITE" id="PS50158">
    <property type="entry name" value="ZF_CCHC"/>
    <property type="match status" value="1"/>
</dbReference>
<feature type="compositionally biased region" description="Basic and acidic residues" evidence="2">
    <location>
        <begin position="351"/>
        <end position="363"/>
    </location>
</feature>
<organism evidence="4 5">
    <name type="scientific">Cymbomonas tetramitiformis</name>
    <dbReference type="NCBI Taxonomy" id="36881"/>
    <lineage>
        <taxon>Eukaryota</taxon>
        <taxon>Viridiplantae</taxon>
        <taxon>Chlorophyta</taxon>
        <taxon>Pyramimonadophyceae</taxon>
        <taxon>Pyramimonadales</taxon>
        <taxon>Pyramimonadaceae</taxon>
        <taxon>Cymbomonas</taxon>
    </lineage>
</organism>
<evidence type="ECO:0000256" key="2">
    <source>
        <dbReference type="SAM" id="MobiDB-lite"/>
    </source>
</evidence>
<reference evidence="4 5" key="1">
    <citation type="journal article" date="2015" name="Genome Biol. Evol.">
        <title>Comparative Genomics of a Bacterivorous Green Alga Reveals Evolutionary Causalities and Consequences of Phago-Mixotrophic Mode of Nutrition.</title>
        <authorList>
            <person name="Burns J.A."/>
            <person name="Paasch A."/>
            <person name="Narechania A."/>
            <person name="Kim E."/>
        </authorList>
    </citation>
    <scope>NUCLEOTIDE SEQUENCE [LARGE SCALE GENOMIC DNA]</scope>
    <source>
        <strain evidence="4 5">PLY_AMNH</strain>
    </source>
</reference>